<keyword evidence="2" id="KW-1185">Reference proteome</keyword>
<name>A0ABT9NQP9_9ACTN</name>
<organism evidence="1 2">
    <name type="scientific">Nocardioides massiliensis</name>
    <dbReference type="NCBI Taxonomy" id="1325935"/>
    <lineage>
        <taxon>Bacteria</taxon>
        <taxon>Bacillati</taxon>
        <taxon>Actinomycetota</taxon>
        <taxon>Actinomycetes</taxon>
        <taxon>Propionibacteriales</taxon>
        <taxon>Nocardioidaceae</taxon>
        <taxon>Nocardioides</taxon>
    </lineage>
</organism>
<proteinExistence type="predicted"/>
<dbReference type="Proteomes" id="UP001240447">
    <property type="component" value="Unassembled WGS sequence"/>
</dbReference>
<reference evidence="1 2" key="1">
    <citation type="submission" date="2023-07" db="EMBL/GenBank/DDBJ databases">
        <title>Sequencing the genomes of 1000 actinobacteria strains.</title>
        <authorList>
            <person name="Klenk H.-P."/>
        </authorList>
    </citation>
    <scope>NUCLEOTIDE SEQUENCE [LARGE SCALE GENOMIC DNA]</scope>
    <source>
        <strain evidence="1 2">GD13</strain>
    </source>
</reference>
<evidence type="ECO:0000313" key="2">
    <source>
        <dbReference type="Proteomes" id="UP001240447"/>
    </source>
</evidence>
<dbReference type="EMBL" id="JAUSQM010000001">
    <property type="protein sequence ID" value="MDP9822756.1"/>
    <property type="molecule type" value="Genomic_DNA"/>
</dbReference>
<dbReference type="RefSeq" id="WP_181641514.1">
    <property type="nucleotide sequence ID" value="NZ_CCXJ01000066.1"/>
</dbReference>
<protein>
    <recommendedName>
        <fullName evidence="3">DUF3883 domain-containing protein</fullName>
    </recommendedName>
</protein>
<sequence>MRENVDVVVEGERMHEERVEVKACASAGVDSRTYAAAVRAWLHGRVFRTDTALLVPGDATPSMIAEARRREQYGAVVSAA</sequence>
<comment type="caution">
    <text evidence="1">The sequence shown here is derived from an EMBL/GenBank/DDBJ whole genome shotgun (WGS) entry which is preliminary data.</text>
</comment>
<evidence type="ECO:0008006" key="3">
    <source>
        <dbReference type="Google" id="ProtNLM"/>
    </source>
</evidence>
<accession>A0ABT9NQP9</accession>
<evidence type="ECO:0000313" key="1">
    <source>
        <dbReference type="EMBL" id="MDP9822756.1"/>
    </source>
</evidence>
<gene>
    <name evidence="1" type="ORF">J2S59_002565</name>
</gene>